<dbReference type="EMBL" id="CAADEW010000115">
    <property type="protein sequence ID" value="VFJ61577.1"/>
    <property type="molecule type" value="Genomic_DNA"/>
</dbReference>
<dbReference type="GO" id="GO:0008233">
    <property type="term" value="F:peptidase activity"/>
    <property type="evidence" value="ECO:0007669"/>
    <property type="project" value="InterPro"/>
</dbReference>
<evidence type="ECO:0000313" key="2">
    <source>
        <dbReference type="EMBL" id="VFJ61577.1"/>
    </source>
</evidence>
<reference evidence="2" key="1">
    <citation type="submission" date="2019-02" db="EMBL/GenBank/DDBJ databases">
        <authorList>
            <person name="Gruber-Vodicka R. H."/>
            <person name="Seah K. B. B."/>
        </authorList>
    </citation>
    <scope>NUCLEOTIDE SEQUENCE</scope>
    <source>
        <strain evidence="3">BECK_BZ106</strain>
        <strain evidence="2">BECK_BZ15</strain>
    </source>
</reference>
<evidence type="ECO:0000313" key="3">
    <source>
        <dbReference type="EMBL" id="VFJ65158.1"/>
    </source>
</evidence>
<accession>A0A450T4P1</accession>
<dbReference type="GO" id="GO:0006508">
    <property type="term" value="P:proteolysis"/>
    <property type="evidence" value="ECO:0007669"/>
    <property type="project" value="InterPro"/>
</dbReference>
<dbReference type="GO" id="GO:0016020">
    <property type="term" value="C:membrane"/>
    <property type="evidence" value="ECO:0007669"/>
    <property type="project" value="InterPro"/>
</dbReference>
<proteinExistence type="predicted"/>
<dbReference type="InterPro" id="IPR005074">
    <property type="entry name" value="Peptidase_C39"/>
</dbReference>
<dbReference type="GO" id="GO:0005524">
    <property type="term" value="F:ATP binding"/>
    <property type="evidence" value="ECO:0007669"/>
    <property type="project" value="InterPro"/>
</dbReference>
<feature type="domain" description="Peptidase C39" evidence="1">
    <location>
        <begin position="98"/>
        <end position="227"/>
    </location>
</feature>
<dbReference type="EMBL" id="CAADFD010000101">
    <property type="protein sequence ID" value="VFJ65158.1"/>
    <property type="molecule type" value="Genomic_DNA"/>
</dbReference>
<dbReference type="Pfam" id="PF03412">
    <property type="entry name" value="Peptidase_C39"/>
    <property type="match status" value="1"/>
</dbReference>
<protein>
    <submittedName>
        <fullName evidence="2">Predicted double-glycine peptidase</fullName>
    </submittedName>
</protein>
<evidence type="ECO:0000259" key="1">
    <source>
        <dbReference type="PROSITE" id="PS50990"/>
    </source>
</evidence>
<gene>
    <name evidence="2" type="ORF">BECKFW1821A_GA0114235_11152</name>
    <name evidence="3" type="ORF">BECKFW1821B_GA0114236_11012</name>
</gene>
<sequence>MGNDRIKPTRDRCIPAEAAFVLIHRLGSMMALFTMKKHLGARRARPQPPQRLFIFRDDQAINITVKYPLVRILFIGFFMVSPALAGDVDALFRGVTKQSHDYSCGPAALSTLINGTIPGRRVSELEVILTRGESENRSDDGFSLLDMRDAAQELGHLAQWKKIKPAFLSLISQPVILLTGLNGPFPHFVVLKGFRNGEAFLADPIRGNIRIPHEDLMEDGLNEKYPAWYVMAIHTPAGSQENSFLYLSEADPTKTHFTIAQSEAITLVTIARPSQLFLSYGYTLSRGRDRFQGMLEKSRGELHTLDVSYGIGDDMEVGAGISRSSTTYAISGFPDIRTSDRGSYVSISRGFSLGNMGEMGMLVGSSLSHRDKYESLDAGVNVSVYGGTGYGQLMTRGSFYKKLKEKAPGDLLPKYGMSWLVGINKPLSDRSLGSLYFTVYRDRFDGDASVKFDHSYSTKASLNWTLNKRIQLRPSLDYSFGPRVARTFSVGMEVTYVGGW</sequence>
<organism evidence="2">
    <name type="scientific">Candidatus Kentrum sp. FW</name>
    <dbReference type="NCBI Taxonomy" id="2126338"/>
    <lineage>
        <taxon>Bacteria</taxon>
        <taxon>Pseudomonadati</taxon>
        <taxon>Pseudomonadota</taxon>
        <taxon>Gammaproteobacteria</taxon>
        <taxon>Candidatus Kentrum</taxon>
    </lineage>
</organism>
<dbReference type="PROSITE" id="PS50990">
    <property type="entry name" value="PEPTIDASE_C39"/>
    <property type="match status" value="1"/>
</dbReference>
<dbReference type="Gene3D" id="3.90.70.10">
    <property type="entry name" value="Cysteine proteinases"/>
    <property type="match status" value="1"/>
</dbReference>
<name>A0A450T4P1_9GAMM</name>
<dbReference type="AlphaFoldDB" id="A0A450T4P1"/>